<evidence type="ECO:0000313" key="4">
    <source>
        <dbReference type="EMBL" id="PTQ54209.1"/>
    </source>
</evidence>
<gene>
    <name evidence="4" type="ORF">HSCHL_0488</name>
    <name evidence="2" type="ORF">KM312_00775</name>
    <name evidence="3" type="ORF">SA87_02865</name>
</gene>
<dbReference type="EMBL" id="PEBV01000005">
    <property type="protein sequence ID" value="PTQ54209.1"/>
    <property type="molecule type" value="Genomic_DNA"/>
</dbReference>
<reference evidence="3 5" key="1">
    <citation type="submission" date="2015-09" db="EMBL/GenBank/DDBJ databases">
        <title>Draft genome sequence of Hydrogenibacillus schlegelii DSM 2000.</title>
        <authorList>
            <person name="Hemp J."/>
        </authorList>
    </citation>
    <scope>NUCLEOTIDE SEQUENCE [LARGE SCALE GENOMIC DNA]</scope>
    <source>
        <strain evidence="3 5">MA 48</strain>
    </source>
</reference>
<keyword evidence="5" id="KW-1185">Reference proteome</keyword>
<dbReference type="Proteomes" id="UP000243024">
    <property type="component" value="Unassembled WGS sequence"/>
</dbReference>
<evidence type="ECO:0000313" key="6">
    <source>
        <dbReference type="Proteomes" id="UP000244180"/>
    </source>
</evidence>
<proteinExistence type="predicted"/>
<sequence length="115" mass="12538">MEERDRPGDRAGAPDAWRALTRAAIEAARAGDVAAVERALRERDRWIARTDPAAVAGWPEGERQAALADETTLRAALVELRDALARRGERLGRQKQAARYDPAGDAVGGFFDDRG</sequence>
<evidence type="ECO:0000313" key="2">
    <source>
        <dbReference type="EMBL" id="MBT9281197.1"/>
    </source>
</evidence>
<accession>A0A179IP93</accession>
<protein>
    <recommendedName>
        <fullName evidence="7">Flagellar protein FliT</fullName>
    </recommendedName>
</protein>
<dbReference type="Proteomes" id="UP000244180">
    <property type="component" value="Unassembled WGS sequence"/>
</dbReference>
<evidence type="ECO:0000313" key="3">
    <source>
        <dbReference type="EMBL" id="OAR03589.1"/>
    </source>
</evidence>
<feature type="region of interest" description="Disordered" evidence="1">
    <location>
        <begin position="91"/>
        <end position="115"/>
    </location>
</feature>
<name>A0A179IP93_HYDSH</name>
<reference evidence="4 6" key="2">
    <citation type="submission" date="2017-08" db="EMBL/GenBank/DDBJ databases">
        <title>Burning lignite coal seam in the remote Altai Mountains harbors a hydrogen-driven thermophilic microbial community.</title>
        <authorList>
            <person name="Kadnikov V.V."/>
            <person name="Mardanov A.V."/>
            <person name="Ivasenko D."/>
            <person name="Beletsky A.V."/>
            <person name="Karnachuk O.V."/>
            <person name="Ravin N.V."/>
        </authorList>
    </citation>
    <scope>NUCLEOTIDE SEQUENCE [LARGE SCALE GENOMIC DNA]</scope>
    <source>
        <strain evidence="4">AL33</strain>
    </source>
</reference>
<evidence type="ECO:0008006" key="7">
    <source>
        <dbReference type="Google" id="ProtNLM"/>
    </source>
</evidence>
<organism evidence="3 5">
    <name type="scientific">Hydrogenibacillus schlegelii</name>
    <name type="common">Bacillus schlegelii</name>
    <dbReference type="NCBI Taxonomy" id="1484"/>
    <lineage>
        <taxon>Bacteria</taxon>
        <taxon>Bacillati</taxon>
        <taxon>Bacillota</taxon>
        <taxon>Bacilli</taxon>
        <taxon>Bacillales</taxon>
        <taxon>Bacillales Family X. Incertae Sedis</taxon>
        <taxon>Hydrogenibacillus</taxon>
    </lineage>
</organism>
<evidence type="ECO:0000256" key="1">
    <source>
        <dbReference type="SAM" id="MobiDB-lite"/>
    </source>
</evidence>
<dbReference type="AlphaFoldDB" id="A0A179IP93"/>
<dbReference type="EMBL" id="JXBB01000055">
    <property type="protein sequence ID" value="OAR03589.1"/>
    <property type="molecule type" value="Genomic_DNA"/>
</dbReference>
<dbReference type="Proteomes" id="UP000748108">
    <property type="component" value="Unassembled WGS sequence"/>
</dbReference>
<reference evidence="2" key="3">
    <citation type="journal article" date="2021" name="Microbiology">
        <title>Metagenomic Analysis of the Microbial Community in the Underground Coal Fire Area (Kemerovo Region, Russia) Revealed Predominance of Thermophilic Members of the Phyla Deinococcus-thermus, Aquificae, and Firmicutes.</title>
        <authorList>
            <person name="Kadnikov V."/>
            <person name="Mardanov A.V."/>
            <person name="Beletsky A.V."/>
            <person name="Karnachuk O.V."/>
            <person name="Ravin N.V."/>
        </authorList>
    </citation>
    <scope>NUCLEOTIDE SEQUENCE</scope>
    <source>
        <strain evidence="2">RBS10-49</strain>
    </source>
</reference>
<evidence type="ECO:0000313" key="5">
    <source>
        <dbReference type="Proteomes" id="UP000243024"/>
    </source>
</evidence>
<dbReference type="STRING" id="1484.SA87_02865"/>
<dbReference type="RefSeq" id="WP_066202937.1">
    <property type="nucleotide sequence ID" value="NZ_CBCSAS010000002.1"/>
</dbReference>
<comment type="caution">
    <text evidence="3">The sequence shown here is derived from an EMBL/GenBank/DDBJ whole genome shotgun (WGS) entry which is preliminary data.</text>
</comment>
<dbReference type="EMBL" id="JAHHQF010000037">
    <property type="protein sequence ID" value="MBT9281197.1"/>
    <property type="molecule type" value="Genomic_DNA"/>
</dbReference>